<comment type="caution">
    <text evidence="2">The sequence shown here is derived from an EMBL/GenBank/DDBJ whole genome shotgun (WGS) entry which is preliminary data.</text>
</comment>
<proteinExistence type="predicted"/>
<dbReference type="Proteomes" id="UP000078284">
    <property type="component" value="Chromosome 2"/>
</dbReference>
<accession>A0A178VUS3</accession>
<sequence>MDFIQSLFTGGNKKKHGHVPWLVTSIFFFLLYFEHCGIWGERERDEQGNMVDSL</sequence>
<keyword evidence="1" id="KW-0812">Transmembrane</keyword>
<evidence type="ECO:0000256" key="1">
    <source>
        <dbReference type="SAM" id="Phobius"/>
    </source>
</evidence>
<evidence type="ECO:0000313" key="3">
    <source>
        <dbReference type="Proteomes" id="UP000078284"/>
    </source>
</evidence>
<feature type="transmembrane region" description="Helical" evidence="1">
    <location>
        <begin position="20"/>
        <end position="40"/>
    </location>
</feature>
<evidence type="ECO:0008006" key="4">
    <source>
        <dbReference type="Google" id="ProtNLM"/>
    </source>
</evidence>
<name>A0A178VUS3_ARATH</name>
<organism evidence="2 3">
    <name type="scientific">Arabidopsis thaliana</name>
    <name type="common">Mouse-ear cress</name>
    <dbReference type="NCBI Taxonomy" id="3702"/>
    <lineage>
        <taxon>Eukaryota</taxon>
        <taxon>Viridiplantae</taxon>
        <taxon>Streptophyta</taxon>
        <taxon>Embryophyta</taxon>
        <taxon>Tracheophyta</taxon>
        <taxon>Spermatophyta</taxon>
        <taxon>Magnoliopsida</taxon>
        <taxon>eudicotyledons</taxon>
        <taxon>Gunneridae</taxon>
        <taxon>Pentapetalae</taxon>
        <taxon>rosids</taxon>
        <taxon>malvids</taxon>
        <taxon>Brassicales</taxon>
        <taxon>Brassicaceae</taxon>
        <taxon>Camelineae</taxon>
        <taxon>Arabidopsis</taxon>
    </lineage>
</organism>
<dbReference type="EMBL" id="LUHQ01000002">
    <property type="protein sequence ID" value="OAP09566.1"/>
    <property type="molecule type" value="Genomic_DNA"/>
</dbReference>
<protein>
    <recommendedName>
        <fullName evidence="4">Transmembrane protein</fullName>
    </recommendedName>
</protein>
<keyword evidence="1" id="KW-1133">Transmembrane helix</keyword>
<reference evidence="3" key="1">
    <citation type="journal article" date="2016" name="Proc. Natl. Acad. Sci. U.S.A.">
        <title>Chromosome-level assembly of Arabidopsis thaliana Ler reveals the extent of translocation and inversion polymorphisms.</title>
        <authorList>
            <person name="Zapata L."/>
            <person name="Ding J."/>
            <person name="Willing E.M."/>
            <person name="Hartwig B."/>
            <person name="Bezdan D."/>
            <person name="Jiao W.B."/>
            <person name="Patel V."/>
            <person name="Velikkakam James G."/>
            <person name="Koornneef M."/>
            <person name="Ossowski S."/>
            <person name="Schneeberger K."/>
        </authorList>
    </citation>
    <scope>NUCLEOTIDE SEQUENCE [LARGE SCALE GENOMIC DNA]</scope>
    <source>
        <strain evidence="3">cv. Landsberg erecta</strain>
    </source>
</reference>
<evidence type="ECO:0000313" key="2">
    <source>
        <dbReference type="EMBL" id="OAP09566.1"/>
    </source>
</evidence>
<gene>
    <name evidence="2" type="ordered locus">AXX17_At2g39240</name>
</gene>
<keyword evidence="1" id="KW-0472">Membrane</keyword>
<dbReference type="AlphaFoldDB" id="A0A178VUS3"/>